<name>A0A2K8YTI9_9BACT</name>
<reference evidence="1 2" key="1">
    <citation type="submission" date="2017-11" db="EMBL/GenBank/DDBJ databases">
        <title>Taxonomic description and genome sequences of Spirosoma HA7 sp. nov., isolated from pollen microhabitat of Corylus avellana.</title>
        <authorList>
            <person name="Ambika Manirajan B."/>
            <person name="Suarez C."/>
            <person name="Ratering S."/>
            <person name="Geissler-Plaum R."/>
            <person name="Cardinale M."/>
            <person name="Sylvia S."/>
        </authorList>
    </citation>
    <scope>NUCLEOTIDE SEQUENCE [LARGE SCALE GENOMIC DNA]</scope>
    <source>
        <strain evidence="1 2">HA7</strain>
    </source>
</reference>
<evidence type="ECO:0000313" key="1">
    <source>
        <dbReference type="EMBL" id="AUD00940.1"/>
    </source>
</evidence>
<dbReference type="AlphaFoldDB" id="A0A2K8YTI9"/>
<sequence length="69" mass="7445">MAKQDKKTEGAPGPKATVIAEFRCINNFDVVYEVGDDVSDFNADRLAKLEAGGLIEIEKPAEQTPPPAQ</sequence>
<gene>
    <name evidence="1" type="ORF">CWM47_03380</name>
</gene>
<organism evidence="1 2">
    <name type="scientific">Spirosoma pollinicola</name>
    <dbReference type="NCBI Taxonomy" id="2057025"/>
    <lineage>
        <taxon>Bacteria</taxon>
        <taxon>Pseudomonadati</taxon>
        <taxon>Bacteroidota</taxon>
        <taxon>Cytophagia</taxon>
        <taxon>Cytophagales</taxon>
        <taxon>Cytophagaceae</taxon>
        <taxon>Spirosoma</taxon>
    </lineage>
</organism>
<keyword evidence="2" id="KW-1185">Reference proteome</keyword>
<dbReference type="KEGG" id="spir:CWM47_03380"/>
<proteinExistence type="predicted"/>
<evidence type="ECO:0000313" key="2">
    <source>
        <dbReference type="Proteomes" id="UP000232883"/>
    </source>
</evidence>
<dbReference type="RefSeq" id="WP_100986363.1">
    <property type="nucleotide sequence ID" value="NZ_CP025096.1"/>
</dbReference>
<dbReference type="OrthoDB" id="712892at2"/>
<accession>A0A2K8YTI9</accession>
<dbReference type="Proteomes" id="UP000232883">
    <property type="component" value="Chromosome"/>
</dbReference>
<protein>
    <submittedName>
        <fullName evidence="1">Uncharacterized protein</fullName>
    </submittedName>
</protein>
<dbReference type="EMBL" id="CP025096">
    <property type="protein sequence ID" value="AUD00940.1"/>
    <property type="molecule type" value="Genomic_DNA"/>
</dbReference>